<accession>I0KCS8</accession>
<dbReference type="STRING" id="1166018.FAES_3925"/>
<sequence length="74" mass="8296">MRNFGAVTDDELFAAVDQLDLGEAGYVQYFSFESTNNMPEMIELAKARIRANLPGADTQREVLLRVLAYSQRPA</sequence>
<reference evidence="1 2" key="1">
    <citation type="journal article" date="2012" name="J. Bacteriol.">
        <title>Genome Sequence of Fibrella aestuarina BUZ 2T, a Filamentous Marine Bacterium.</title>
        <authorList>
            <person name="Filippini M."/>
            <person name="Qi W."/>
            <person name="Blom J."/>
            <person name="Goesmann A."/>
            <person name="Smits T.H."/>
            <person name="Bagheri H.C."/>
        </authorList>
    </citation>
    <scope>NUCLEOTIDE SEQUENCE [LARGE SCALE GENOMIC DNA]</scope>
    <source>
        <strain evidence="2">BUZ 2T</strain>
    </source>
</reference>
<evidence type="ECO:0000313" key="2">
    <source>
        <dbReference type="Proteomes" id="UP000011058"/>
    </source>
</evidence>
<proteinExistence type="predicted"/>
<gene>
    <name evidence="1" type="ORF">FAES_3925</name>
</gene>
<organism evidence="1 2">
    <name type="scientific">Fibrella aestuarina BUZ 2</name>
    <dbReference type="NCBI Taxonomy" id="1166018"/>
    <lineage>
        <taxon>Bacteria</taxon>
        <taxon>Pseudomonadati</taxon>
        <taxon>Bacteroidota</taxon>
        <taxon>Cytophagia</taxon>
        <taxon>Cytophagales</taxon>
        <taxon>Spirosomataceae</taxon>
        <taxon>Fibrella</taxon>
    </lineage>
</organism>
<name>I0KCS8_9BACT</name>
<dbReference type="Proteomes" id="UP000011058">
    <property type="component" value="Chromosome"/>
</dbReference>
<protein>
    <submittedName>
        <fullName evidence="1">Uncharacterized protein</fullName>
    </submittedName>
</protein>
<dbReference type="EMBL" id="HE796683">
    <property type="protein sequence ID" value="CCH01931.1"/>
    <property type="molecule type" value="Genomic_DNA"/>
</dbReference>
<keyword evidence="2" id="KW-1185">Reference proteome</keyword>
<dbReference type="AlphaFoldDB" id="I0KCS8"/>
<evidence type="ECO:0000313" key="1">
    <source>
        <dbReference type="EMBL" id="CCH01931.1"/>
    </source>
</evidence>
<dbReference type="KEGG" id="fae:FAES_3925"/>
<dbReference type="HOGENOM" id="CLU_2682340_0_0_10"/>